<keyword evidence="4" id="KW-1185">Reference proteome</keyword>
<dbReference type="OrthoDB" id="18978at2759"/>
<proteinExistence type="predicted"/>
<dbReference type="InterPro" id="IPR007701">
    <property type="entry name" value="Interferon-rel_develop_reg_N"/>
</dbReference>
<sequence>MNPYPRRTTENTLLPQDLLSGREKLKKGRIKTWVFARGYNGKHCKLGLPCATIVGNVPETRIPELTNENITTIATGPPLCALHKIRAFQDNAPTEPLCRRSGNRIGHVRLRPKCLSNVSSLCLQRNEENDENVQNDAFEEKLIEAIDGLTQKSAQGRTHCLEAISTSFTMRFIPEFVINRKLTLTDGIERCLKKGRGLEQAAAAQLATLLCVQLGSGDMTDQVCRDISPILTFIVNDASMSVQARSKNDELPNIQVRFGQESLSLDSWSKKKQYDTFCQVRRLIEEASLWELLSILPRQIQYQSRRAVRRFVYENHGLMRRMYGSERHISVLRSEIDTNDVEYFNEKWSAEANFKHYKPAAKVNVKLTTRPPIPSTTTASTTTTTTASTTTTSTTVPTTTTTTSTTTNKTIPLILSDDVTDETVTDFTTTELDDETTTEYLTTTMRNEASPKPQIYQDTLEKSGSTTEKAQMLYRNKGV</sequence>
<organism evidence="3 4">
    <name type="scientific">Nesidiocoris tenuis</name>
    <dbReference type="NCBI Taxonomy" id="355587"/>
    <lineage>
        <taxon>Eukaryota</taxon>
        <taxon>Metazoa</taxon>
        <taxon>Ecdysozoa</taxon>
        <taxon>Arthropoda</taxon>
        <taxon>Hexapoda</taxon>
        <taxon>Insecta</taxon>
        <taxon>Pterygota</taxon>
        <taxon>Neoptera</taxon>
        <taxon>Paraneoptera</taxon>
        <taxon>Hemiptera</taxon>
        <taxon>Heteroptera</taxon>
        <taxon>Panheteroptera</taxon>
        <taxon>Cimicomorpha</taxon>
        <taxon>Miridae</taxon>
        <taxon>Dicyphina</taxon>
        <taxon>Nesidiocoris</taxon>
    </lineage>
</organism>
<evidence type="ECO:0000256" key="1">
    <source>
        <dbReference type="SAM" id="MobiDB-lite"/>
    </source>
</evidence>
<feature type="domain" description="Interferon-related developmental regulator N-terminal" evidence="2">
    <location>
        <begin position="118"/>
        <end position="247"/>
    </location>
</feature>
<dbReference type="EMBL" id="CADCXU010030643">
    <property type="protein sequence ID" value="CAB0017012.1"/>
    <property type="molecule type" value="Genomic_DNA"/>
</dbReference>
<protein>
    <recommendedName>
        <fullName evidence="2">Interferon-related developmental regulator N-terminal domain-containing protein</fullName>
    </recommendedName>
</protein>
<dbReference type="Pfam" id="PF05004">
    <property type="entry name" value="IFRD"/>
    <property type="match status" value="1"/>
</dbReference>
<feature type="compositionally biased region" description="Low complexity" evidence="1">
    <location>
        <begin position="375"/>
        <end position="404"/>
    </location>
</feature>
<evidence type="ECO:0000313" key="3">
    <source>
        <dbReference type="EMBL" id="CAB0017012.1"/>
    </source>
</evidence>
<evidence type="ECO:0000313" key="4">
    <source>
        <dbReference type="Proteomes" id="UP000479000"/>
    </source>
</evidence>
<dbReference type="PANTHER" id="PTHR12354:SF1">
    <property type="entry name" value="INTERFERON-RELATED DEVELOPMENTAL REGULATOR 1"/>
    <property type="match status" value="1"/>
</dbReference>
<feature type="region of interest" description="Disordered" evidence="1">
    <location>
        <begin position="369"/>
        <end position="404"/>
    </location>
</feature>
<dbReference type="PANTHER" id="PTHR12354">
    <property type="entry name" value="INTERFERON-RELATED DEVELOPMENTAL REGULATOR"/>
    <property type="match status" value="1"/>
</dbReference>
<reference evidence="3 4" key="1">
    <citation type="submission" date="2020-02" db="EMBL/GenBank/DDBJ databases">
        <authorList>
            <person name="Ferguson B K."/>
        </authorList>
    </citation>
    <scope>NUCLEOTIDE SEQUENCE [LARGE SCALE GENOMIC DNA]</scope>
</reference>
<evidence type="ECO:0000259" key="2">
    <source>
        <dbReference type="Pfam" id="PF05004"/>
    </source>
</evidence>
<accession>A0A6H5HJZ5</accession>
<dbReference type="InterPro" id="IPR039777">
    <property type="entry name" value="IFRD"/>
</dbReference>
<name>A0A6H5HJZ5_9HEMI</name>
<dbReference type="Proteomes" id="UP000479000">
    <property type="component" value="Unassembled WGS sequence"/>
</dbReference>
<dbReference type="AlphaFoldDB" id="A0A6H5HJZ5"/>
<gene>
    <name evidence="3" type="ORF">NTEN_LOCUS21127</name>
</gene>